<keyword evidence="9" id="KW-1185">Reference proteome</keyword>
<feature type="signal peptide" evidence="6">
    <location>
        <begin position="1"/>
        <end position="24"/>
    </location>
</feature>
<sequence>MVLSNLGNAFYLLSFVVLISAAHGGPLFHICSNNKFQDNDPYQSNLNRLLSDLASSTPFTGFSQSTQGQNSPGQTSYGIALCTANLKNQDCQSCIQAAAVELQKSCGLDRAAIIWYDNCLLKYSNNNFFGHVDYKTHIQQCNFREVQHPAKLRRRRRQLFRRLIKEASASSSLFASGDVNLGSSTKIYALVQCTRDLSRSSCKKCLEKMAYIHAFNCLKNPGGKFYSGSCNLRYEIYPFVNF</sequence>
<evidence type="ECO:0000256" key="6">
    <source>
        <dbReference type="SAM" id="SignalP"/>
    </source>
</evidence>
<evidence type="ECO:0000313" key="9">
    <source>
        <dbReference type="Proteomes" id="UP001159364"/>
    </source>
</evidence>
<organism evidence="8 9">
    <name type="scientific">Erythroxylum novogranatense</name>
    <dbReference type="NCBI Taxonomy" id="1862640"/>
    <lineage>
        <taxon>Eukaryota</taxon>
        <taxon>Viridiplantae</taxon>
        <taxon>Streptophyta</taxon>
        <taxon>Embryophyta</taxon>
        <taxon>Tracheophyta</taxon>
        <taxon>Spermatophyta</taxon>
        <taxon>Magnoliopsida</taxon>
        <taxon>eudicotyledons</taxon>
        <taxon>Gunneridae</taxon>
        <taxon>Pentapetalae</taxon>
        <taxon>rosids</taxon>
        <taxon>fabids</taxon>
        <taxon>Malpighiales</taxon>
        <taxon>Erythroxylaceae</taxon>
        <taxon>Erythroxylum</taxon>
    </lineage>
</organism>
<dbReference type="PANTHER" id="PTHR32411:SF43">
    <property type="entry name" value="CYSTEINE-RICH REPEAT SECRETORY PROTEIN 38"/>
    <property type="match status" value="1"/>
</dbReference>
<protein>
    <recommendedName>
        <fullName evidence="7">Gnk2-homologous domain-containing protein</fullName>
    </recommendedName>
</protein>
<dbReference type="GO" id="GO:0005576">
    <property type="term" value="C:extracellular region"/>
    <property type="evidence" value="ECO:0007669"/>
    <property type="project" value="UniProtKB-SubCell"/>
</dbReference>
<dbReference type="CDD" id="cd23509">
    <property type="entry name" value="Gnk2-like"/>
    <property type="match status" value="2"/>
</dbReference>
<comment type="subcellular location">
    <subcellularLocation>
        <location evidence="1">Secreted</location>
    </subcellularLocation>
</comment>
<keyword evidence="2" id="KW-0964">Secreted</keyword>
<evidence type="ECO:0000256" key="3">
    <source>
        <dbReference type="ARBA" id="ARBA00022729"/>
    </source>
</evidence>
<comment type="similarity">
    <text evidence="5">Belongs to the cysteine-rich repeat secretory protein family.</text>
</comment>
<feature type="chain" id="PRO_5043608650" description="Gnk2-homologous domain-containing protein" evidence="6">
    <location>
        <begin position="25"/>
        <end position="242"/>
    </location>
</feature>
<evidence type="ECO:0000256" key="5">
    <source>
        <dbReference type="ARBA" id="ARBA00038515"/>
    </source>
</evidence>
<comment type="caution">
    <text evidence="8">The sequence shown here is derived from an EMBL/GenBank/DDBJ whole genome shotgun (WGS) entry which is preliminary data.</text>
</comment>
<feature type="domain" description="Gnk2-homologous" evidence="7">
    <location>
        <begin position="24"/>
        <end position="128"/>
    </location>
</feature>
<reference evidence="8 9" key="1">
    <citation type="submission" date="2021-09" db="EMBL/GenBank/DDBJ databases">
        <title>Genomic insights and catalytic innovation underlie evolution of tropane alkaloids biosynthesis.</title>
        <authorList>
            <person name="Wang Y.-J."/>
            <person name="Tian T."/>
            <person name="Huang J.-P."/>
            <person name="Huang S.-X."/>
        </authorList>
    </citation>
    <scope>NUCLEOTIDE SEQUENCE [LARGE SCALE GENOMIC DNA]</scope>
    <source>
        <strain evidence="8">KIB-2018</strain>
        <tissue evidence="8">Leaf</tissue>
    </source>
</reference>
<dbReference type="Gene3D" id="3.30.430.20">
    <property type="entry name" value="Gnk2 domain, C-X8-C-X2-C motif"/>
    <property type="match status" value="2"/>
</dbReference>
<evidence type="ECO:0000313" key="8">
    <source>
        <dbReference type="EMBL" id="KAJ8773955.1"/>
    </source>
</evidence>
<evidence type="ECO:0000259" key="7">
    <source>
        <dbReference type="PROSITE" id="PS51473"/>
    </source>
</evidence>
<dbReference type="EMBL" id="JAIWQS010000001">
    <property type="protein sequence ID" value="KAJ8773955.1"/>
    <property type="molecule type" value="Genomic_DNA"/>
</dbReference>
<dbReference type="PROSITE" id="PS51473">
    <property type="entry name" value="GNK2"/>
    <property type="match status" value="2"/>
</dbReference>
<dbReference type="InterPro" id="IPR050581">
    <property type="entry name" value="CRR_secretory_protein"/>
</dbReference>
<proteinExistence type="inferred from homology"/>
<dbReference type="InterPro" id="IPR038408">
    <property type="entry name" value="GNK2_sf"/>
</dbReference>
<gene>
    <name evidence="8" type="ORF">K2173_009386</name>
</gene>
<dbReference type="AlphaFoldDB" id="A0AAV8U7N3"/>
<keyword evidence="3 6" id="KW-0732">Signal</keyword>
<keyword evidence="4" id="KW-0677">Repeat</keyword>
<dbReference type="Pfam" id="PF01657">
    <property type="entry name" value="Stress-antifung"/>
    <property type="match status" value="2"/>
</dbReference>
<dbReference type="InterPro" id="IPR002902">
    <property type="entry name" value="GNK2"/>
</dbReference>
<dbReference type="Proteomes" id="UP001159364">
    <property type="component" value="Linkage Group LG01"/>
</dbReference>
<feature type="domain" description="Gnk2-homologous" evidence="7">
    <location>
        <begin position="134"/>
        <end position="239"/>
    </location>
</feature>
<evidence type="ECO:0000256" key="4">
    <source>
        <dbReference type="ARBA" id="ARBA00022737"/>
    </source>
</evidence>
<name>A0AAV8U7N3_9ROSI</name>
<dbReference type="PANTHER" id="PTHR32411">
    <property type="entry name" value="CYSTEINE-RICH REPEAT SECRETORY PROTEIN 38-RELATED"/>
    <property type="match status" value="1"/>
</dbReference>
<evidence type="ECO:0000256" key="2">
    <source>
        <dbReference type="ARBA" id="ARBA00022525"/>
    </source>
</evidence>
<evidence type="ECO:0000256" key="1">
    <source>
        <dbReference type="ARBA" id="ARBA00004613"/>
    </source>
</evidence>
<accession>A0AAV8U7N3</accession>